<feature type="signal peptide" evidence="2">
    <location>
        <begin position="1"/>
        <end position="46"/>
    </location>
</feature>
<proteinExistence type="predicted"/>
<name>A0A388T0I0_9ACTN</name>
<accession>A0A388T0I0</accession>
<comment type="caution">
    <text evidence="3">The sequence shown here is derived from an EMBL/GenBank/DDBJ whole genome shotgun (WGS) entry which is preliminary data.</text>
</comment>
<reference evidence="3 4" key="1">
    <citation type="submission" date="2018-07" db="EMBL/GenBank/DDBJ databases">
        <title>Whole Genome Shotgun Sequence of Streptomyces spongiicola strain 531S.</title>
        <authorList>
            <person name="Dohra H."/>
            <person name="Kodani S."/>
        </authorList>
    </citation>
    <scope>NUCLEOTIDE SEQUENCE [LARGE SCALE GENOMIC DNA]</scope>
    <source>
        <strain evidence="3 4">531S</strain>
    </source>
</reference>
<keyword evidence="2" id="KW-0732">Signal</keyword>
<feature type="chain" id="PRO_5017363526" description="Secreted protein" evidence="2">
    <location>
        <begin position="47"/>
        <end position="116"/>
    </location>
</feature>
<evidence type="ECO:0000256" key="2">
    <source>
        <dbReference type="SAM" id="SignalP"/>
    </source>
</evidence>
<evidence type="ECO:0000313" key="4">
    <source>
        <dbReference type="Proteomes" id="UP000265354"/>
    </source>
</evidence>
<protein>
    <recommendedName>
        <fullName evidence="5">Secreted protein</fullName>
    </recommendedName>
</protein>
<feature type="compositionally biased region" description="Low complexity" evidence="1">
    <location>
        <begin position="102"/>
        <end position="116"/>
    </location>
</feature>
<gene>
    <name evidence="3" type="ORF">SSP531S_21640</name>
</gene>
<dbReference type="Proteomes" id="UP000265354">
    <property type="component" value="Unassembled WGS sequence"/>
</dbReference>
<sequence length="116" mass="11936">MPLNNSVTCVRDTRRRRRDSLMKPMKVAAVVAGSLVAAGASAPAFAASELAPTSLNGALGIVASETTGAVEPLANRTLDTEQDGSLLHTVQRTTDELNKNKAGAPQQLLGGLPLGS</sequence>
<dbReference type="EMBL" id="BGZL01000005">
    <property type="protein sequence ID" value="GBQ00745.1"/>
    <property type="molecule type" value="Genomic_DNA"/>
</dbReference>
<organism evidence="3 4">
    <name type="scientific">Streptomyces spongiicola</name>
    <dbReference type="NCBI Taxonomy" id="1690221"/>
    <lineage>
        <taxon>Bacteria</taxon>
        <taxon>Bacillati</taxon>
        <taxon>Actinomycetota</taxon>
        <taxon>Actinomycetes</taxon>
        <taxon>Kitasatosporales</taxon>
        <taxon>Streptomycetaceae</taxon>
        <taxon>Streptomyces</taxon>
    </lineage>
</organism>
<evidence type="ECO:0000256" key="1">
    <source>
        <dbReference type="SAM" id="MobiDB-lite"/>
    </source>
</evidence>
<dbReference type="AlphaFoldDB" id="A0A388T0I0"/>
<feature type="region of interest" description="Disordered" evidence="1">
    <location>
        <begin position="95"/>
        <end position="116"/>
    </location>
</feature>
<evidence type="ECO:0008006" key="5">
    <source>
        <dbReference type="Google" id="ProtNLM"/>
    </source>
</evidence>
<evidence type="ECO:0000313" key="3">
    <source>
        <dbReference type="EMBL" id="GBQ00745.1"/>
    </source>
</evidence>